<sequence length="62" mass="7429">MLLLFFCVKINLQFYHASYLSLIIKQWPNRSVNQRPTWHKFIVYKGILFLKGVHHGKDQQLA</sequence>
<proteinExistence type="predicted"/>
<evidence type="ECO:0000313" key="1">
    <source>
        <dbReference type="EMBL" id="MBP1894250.1"/>
    </source>
</evidence>
<protein>
    <submittedName>
        <fullName evidence="1">Uncharacterized protein</fullName>
    </submittedName>
</protein>
<comment type="caution">
    <text evidence="1">The sequence shown here is derived from an EMBL/GenBank/DDBJ whole genome shotgun (WGS) entry which is preliminary data.</text>
</comment>
<gene>
    <name evidence="1" type="ORF">J2Z18_003353</name>
</gene>
<reference evidence="1 2" key="1">
    <citation type="submission" date="2021-03" db="EMBL/GenBank/DDBJ databases">
        <title>Genomic Encyclopedia of Type Strains, Phase IV (KMG-IV): sequencing the most valuable type-strain genomes for metagenomic binning, comparative biology and taxonomic classification.</title>
        <authorList>
            <person name="Goeker M."/>
        </authorList>
    </citation>
    <scope>NUCLEOTIDE SEQUENCE [LARGE SCALE GENOMIC DNA]</scope>
    <source>
        <strain evidence="1 2">DSM 15596</strain>
    </source>
</reference>
<dbReference type="Proteomes" id="UP000706926">
    <property type="component" value="Unassembled WGS sequence"/>
</dbReference>
<name>A0ABS4FDC0_9BACL</name>
<accession>A0ABS4FDC0</accession>
<dbReference type="EMBL" id="JAGGKI010000008">
    <property type="protein sequence ID" value="MBP1894250.1"/>
    <property type="molecule type" value="Genomic_DNA"/>
</dbReference>
<evidence type="ECO:0000313" key="2">
    <source>
        <dbReference type="Proteomes" id="UP000706926"/>
    </source>
</evidence>
<organism evidence="1 2">
    <name type="scientific">Paenibacillus lactis</name>
    <dbReference type="NCBI Taxonomy" id="228574"/>
    <lineage>
        <taxon>Bacteria</taxon>
        <taxon>Bacillati</taxon>
        <taxon>Bacillota</taxon>
        <taxon>Bacilli</taxon>
        <taxon>Bacillales</taxon>
        <taxon>Paenibacillaceae</taxon>
        <taxon>Paenibacillus</taxon>
    </lineage>
</organism>
<keyword evidence="2" id="KW-1185">Reference proteome</keyword>